<keyword evidence="3" id="KW-1133">Transmembrane helix</keyword>
<keyword evidence="7" id="KW-1185">Reference proteome</keyword>
<dbReference type="InterPro" id="IPR002994">
    <property type="entry name" value="Surf1/Shy1"/>
</dbReference>
<evidence type="ECO:0000313" key="7">
    <source>
        <dbReference type="Proteomes" id="UP001150907"/>
    </source>
</evidence>
<proteinExistence type="inferred from homology"/>
<sequence>MRPRCSAVAAAAAGTALKRQRRTYAHKLEADDSVAESEWKGQLYSWKSICLCTIPLLAFGLGTWQIQRLKWKMALLDDVNDRMHRRPVALPLRVTAEEINRNEYRRVIVHGVFDHANEMLVGPRSYESEPGFIVVTPLVREDGSRVLINRGWIKRELQDPKLRPESQTADPVTLVAFVRASPGKNKFTPPADPENKQWFNLDLELMAKHTGSQEVLLEVIQPESAAAVILDARSGIPLGAPSQVDIRNNHLQYTLTWYAMSAITGAMLFYSLRKPPSAAATIQRLRSRAGRDL</sequence>
<organism evidence="6 7">
    <name type="scientific">Coemansia thaxteri</name>
    <dbReference type="NCBI Taxonomy" id="2663907"/>
    <lineage>
        <taxon>Eukaryota</taxon>
        <taxon>Fungi</taxon>
        <taxon>Fungi incertae sedis</taxon>
        <taxon>Zoopagomycota</taxon>
        <taxon>Kickxellomycotina</taxon>
        <taxon>Kickxellomycetes</taxon>
        <taxon>Kickxellales</taxon>
        <taxon>Kickxellaceae</taxon>
        <taxon>Coemansia</taxon>
    </lineage>
</organism>
<evidence type="ECO:0000256" key="5">
    <source>
        <dbReference type="RuleBase" id="RU363076"/>
    </source>
</evidence>
<reference evidence="6" key="1">
    <citation type="submission" date="2022-07" db="EMBL/GenBank/DDBJ databases">
        <title>Phylogenomic reconstructions and comparative analyses of Kickxellomycotina fungi.</title>
        <authorList>
            <person name="Reynolds N.K."/>
            <person name="Stajich J.E."/>
            <person name="Barry K."/>
            <person name="Grigoriev I.V."/>
            <person name="Crous P."/>
            <person name="Smith M.E."/>
        </authorList>
    </citation>
    <scope>NUCLEOTIDE SEQUENCE</scope>
    <source>
        <strain evidence="6">IMI 214461</strain>
    </source>
</reference>
<keyword evidence="2" id="KW-0812">Transmembrane</keyword>
<comment type="function">
    <text evidence="5">Probably involved in the biogenesis of the COX complex.</text>
</comment>
<comment type="caution">
    <text evidence="6">The sequence shown here is derived from an EMBL/GenBank/DDBJ whole genome shotgun (WGS) entry which is preliminary data.</text>
</comment>
<accession>A0A9W8BH49</accession>
<dbReference type="AlphaFoldDB" id="A0A9W8BH49"/>
<keyword evidence="4" id="KW-0472">Membrane</keyword>
<dbReference type="InterPro" id="IPR045214">
    <property type="entry name" value="Surf1/Surf4"/>
</dbReference>
<evidence type="ECO:0000256" key="2">
    <source>
        <dbReference type="ARBA" id="ARBA00022692"/>
    </source>
</evidence>
<evidence type="ECO:0000313" key="6">
    <source>
        <dbReference type="EMBL" id="KAJ2000805.1"/>
    </source>
</evidence>
<keyword evidence="5" id="KW-0999">Mitochondrion inner membrane</keyword>
<evidence type="ECO:0000256" key="3">
    <source>
        <dbReference type="ARBA" id="ARBA00022989"/>
    </source>
</evidence>
<dbReference type="PROSITE" id="PS50895">
    <property type="entry name" value="SURF1"/>
    <property type="match status" value="1"/>
</dbReference>
<dbReference type="CDD" id="cd06662">
    <property type="entry name" value="SURF1"/>
    <property type="match status" value="1"/>
</dbReference>
<gene>
    <name evidence="6" type="primary">SHY1</name>
    <name evidence="6" type="ORF">H4R26_004441</name>
</gene>
<comment type="subcellular location">
    <subcellularLocation>
        <location evidence="1">Membrane</location>
    </subcellularLocation>
    <subcellularLocation>
        <location evidence="5">Mitochondrion inner membrane</location>
        <topology evidence="5">Multi-pass membrane protein</topology>
    </subcellularLocation>
</comment>
<dbReference type="EMBL" id="JANBQF010000483">
    <property type="protein sequence ID" value="KAJ2000805.1"/>
    <property type="molecule type" value="Genomic_DNA"/>
</dbReference>
<dbReference type="Proteomes" id="UP001150907">
    <property type="component" value="Unassembled WGS sequence"/>
</dbReference>
<name>A0A9W8BH49_9FUNG</name>
<dbReference type="GO" id="GO:0033617">
    <property type="term" value="P:mitochondrial respiratory chain complex IV assembly"/>
    <property type="evidence" value="ECO:0007669"/>
    <property type="project" value="TreeGrafter"/>
</dbReference>
<dbReference type="Pfam" id="PF02104">
    <property type="entry name" value="SURF1"/>
    <property type="match status" value="1"/>
</dbReference>
<dbReference type="OrthoDB" id="10040024at2759"/>
<protein>
    <recommendedName>
        <fullName evidence="5">SURF1-like protein</fullName>
    </recommendedName>
</protein>
<evidence type="ECO:0000256" key="4">
    <source>
        <dbReference type="ARBA" id="ARBA00023136"/>
    </source>
</evidence>
<keyword evidence="5" id="KW-0496">Mitochondrion</keyword>
<dbReference type="GO" id="GO:0005743">
    <property type="term" value="C:mitochondrial inner membrane"/>
    <property type="evidence" value="ECO:0007669"/>
    <property type="project" value="UniProtKB-SubCell"/>
</dbReference>
<dbReference type="PANTHER" id="PTHR23427">
    <property type="entry name" value="SURFEIT LOCUS PROTEIN"/>
    <property type="match status" value="1"/>
</dbReference>
<comment type="similarity">
    <text evidence="5">Belongs to the SURF1 family.</text>
</comment>
<evidence type="ECO:0000256" key="1">
    <source>
        <dbReference type="ARBA" id="ARBA00004370"/>
    </source>
</evidence>
<dbReference type="PANTHER" id="PTHR23427:SF2">
    <property type="entry name" value="SURFEIT LOCUS PROTEIN 1"/>
    <property type="match status" value="1"/>
</dbReference>